<gene>
    <name evidence="1" type="ORF">SAMN04489726_1258</name>
</gene>
<sequence>MCVPRFWFTLEGPQGEGVRAVGEPPHALPVGERQPLCCAEPPFFSTPEAQL</sequence>
<proteinExistence type="predicted"/>
<name>A0A1G9SM55_ALLAB</name>
<reference evidence="1 2" key="1">
    <citation type="submission" date="2016-10" db="EMBL/GenBank/DDBJ databases">
        <authorList>
            <person name="de Groot N.N."/>
        </authorList>
    </citation>
    <scope>NUCLEOTIDE SEQUENCE [LARGE SCALE GENOMIC DNA]</scope>
    <source>
        <strain evidence="1 2">DSM 44149</strain>
    </source>
</reference>
<organism evidence="1 2">
    <name type="scientific">Allokutzneria albata</name>
    <name type="common">Kibdelosporangium albatum</name>
    <dbReference type="NCBI Taxonomy" id="211114"/>
    <lineage>
        <taxon>Bacteria</taxon>
        <taxon>Bacillati</taxon>
        <taxon>Actinomycetota</taxon>
        <taxon>Actinomycetes</taxon>
        <taxon>Pseudonocardiales</taxon>
        <taxon>Pseudonocardiaceae</taxon>
        <taxon>Allokutzneria</taxon>
    </lineage>
</organism>
<accession>A0A1G9SM55</accession>
<evidence type="ECO:0000313" key="2">
    <source>
        <dbReference type="Proteomes" id="UP000183376"/>
    </source>
</evidence>
<dbReference type="EMBL" id="LT629701">
    <property type="protein sequence ID" value="SDM36397.1"/>
    <property type="molecule type" value="Genomic_DNA"/>
</dbReference>
<dbReference type="Proteomes" id="UP000183376">
    <property type="component" value="Chromosome I"/>
</dbReference>
<keyword evidence="2" id="KW-1185">Reference proteome</keyword>
<protein>
    <submittedName>
        <fullName evidence="1">Uncharacterized protein</fullName>
    </submittedName>
</protein>
<evidence type="ECO:0000313" key="1">
    <source>
        <dbReference type="EMBL" id="SDM36397.1"/>
    </source>
</evidence>
<dbReference type="AlphaFoldDB" id="A0A1G9SM55"/>